<organism evidence="1 2">
    <name type="scientific">Algimonas porphyrae</name>
    <dbReference type="NCBI Taxonomy" id="1128113"/>
    <lineage>
        <taxon>Bacteria</taxon>
        <taxon>Pseudomonadati</taxon>
        <taxon>Pseudomonadota</taxon>
        <taxon>Alphaproteobacteria</taxon>
        <taxon>Maricaulales</taxon>
        <taxon>Robiginitomaculaceae</taxon>
        <taxon>Algimonas</taxon>
    </lineage>
</organism>
<dbReference type="CDD" id="cd17033">
    <property type="entry name" value="DR1245-like"/>
    <property type="match status" value="1"/>
</dbReference>
<gene>
    <name evidence="1" type="ORF">GCM10007854_12090</name>
</gene>
<reference evidence="1" key="2">
    <citation type="submission" date="2023-01" db="EMBL/GenBank/DDBJ databases">
        <title>Draft genome sequence of Algimonas porphyrae strain NBRC 108216.</title>
        <authorList>
            <person name="Sun Q."/>
            <person name="Mori K."/>
        </authorList>
    </citation>
    <scope>NUCLEOTIDE SEQUENCE</scope>
    <source>
        <strain evidence="1">NBRC 108216</strain>
    </source>
</reference>
<name>A0ABQ5UY71_9PROT</name>
<evidence type="ECO:0000313" key="2">
    <source>
        <dbReference type="Proteomes" id="UP001161390"/>
    </source>
</evidence>
<dbReference type="Proteomes" id="UP001161390">
    <property type="component" value="Unassembled WGS sequence"/>
</dbReference>
<comment type="caution">
    <text evidence="1">The sequence shown here is derived from an EMBL/GenBank/DDBJ whole genome shotgun (WGS) entry which is preliminary data.</text>
</comment>
<dbReference type="Pfam" id="PF10722">
    <property type="entry name" value="YbjN"/>
    <property type="match status" value="1"/>
</dbReference>
<sequence length="181" mass="20074">MDTDMAFADDRCIRPVPTLKAAPRLRSNPIETFIRIAVAENYAYERIGDHEVHISLHGLWCDHDLSLSWNSKEEQLSLFILFDGRVPGGRSDAICRLLSLLNERLAAGHFDFWQRNGNLVFRHSVSLRGGAALSLDQALDVMSQSLDAAERGYPAAQYVIWAGKSPEDALAEALVDIASHG</sequence>
<accession>A0ABQ5UY71</accession>
<keyword evidence="2" id="KW-1185">Reference proteome</keyword>
<proteinExistence type="predicted"/>
<protein>
    <submittedName>
        <fullName evidence="1">Uncharacterized protein</fullName>
    </submittedName>
</protein>
<evidence type="ECO:0000313" key="1">
    <source>
        <dbReference type="EMBL" id="GLQ20254.1"/>
    </source>
</evidence>
<reference evidence="1" key="1">
    <citation type="journal article" date="2014" name="Int. J. Syst. Evol. Microbiol.">
        <title>Complete genome of a new Firmicutes species belonging to the dominant human colonic microbiota ('Ruminococcus bicirculans') reveals two chromosomes and a selective capacity to utilize plant glucans.</title>
        <authorList>
            <consortium name="NISC Comparative Sequencing Program"/>
            <person name="Wegmann U."/>
            <person name="Louis P."/>
            <person name="Goesmann A."/>
            <person name="Henrissat B."/>
            <person name="Duncan S.H."/>
            <person name="Flint H.J."/>
        </authorList>
    </citation>
    <scope>NUCLEOTIDE SEQUENCE</scope>
    <source>
        <strain evidence="1">NBRC 108216</strain>
    </source>
</reference>
<dbReference type="EMBL" id="BSNJ01000002">
    <property type="protein sequence ID" value="GLQ20254.1"/>
    <property type="molecule type" value="Genomic_DNA"/>
</dbReference>
<dbReference type="InterPro" id="IPR019660">
    <property type="entry name" value="Put_sensory_transdc_reg_YbjN"/>
</dbReference>